<dbReference type="InterPro" id="IPR036065">
    <property type="entry name" value="BolA-like_sf"/>
</dbReference>
<dbReference type="PANTHER" id="PTHR46229:SF2">
    <property type="entry name" value="BOLA-LIKE PROTEIN 1"/>
    <property type="match status" value="1"/>
</dbReference>
<dbReference type="Gene3D" id="3.30.300.90">
    <property type="entry name" value="BolA-like"/>
    <property type="match status" value="1"/>
</dbReference>
<dbReference type="SUPFAM" id="SSF82657">
    <property type="entry name" value="BolA-like"/>
    <property type="match status" value="1"/>
</dbReference>
<reference evidence="3 4" key="1">
    <citation type="journal article" date="2014" name="Mol. Plant">
        <title>Chromosome Scale Genome Assembly and Transcriptome Profiling of Nannochloropsis gaditana in Nitrogen Depletion.</title>
        <authorList>
            <person name="Corteggiani Carpinelli E."/>
            <person name="Telatin A."/>
            <person name="Vitulo N."/>
            <person name="Forcato C."/>
            <person name="D'Angelo M."/>
            <person name="Schiavon R."/>
            <person name="Vezzi A."/>
            <person name="Giacometti G.M."/>
            <person name="Morosinotto T."/>
            <person name="Valle G."/>
        </authorList>
    </citation>
    <scope>NUCLEOTIDE SEQUENCE [LARGE SCALE GENOMIC DNA]</scope>
    <source>
        <strain evidence="3 4">B-31</strain>
    </source>
</reference>
<dbReference type="GO" id="GO:0005739">
    <property type="term" value="C:mitochondrion"/>
    <property type="evidence" value="ECO:0007669"/>
    <property type="project" value="TreeGrafter"/>
</dbReference>
<evidence type="ECO:0000313" key="3">
    <source>
        <dbReference type="EMBL" id="EWM24605.1"/>
    </source>
</evidence>
<sequence>MLGRVPSFLVRSCARAEAPITSSALPVRLQSPSSRTMSNSATCAKRDHSAQLGGPIQSCIERKLQAALVPAHLQVINESHSHNVPKGSETHFKVVAVSSMFEGKALLARHRLINGLLSEELEAGIHALSIVAKTASEWEKAEGAVPPSPACRGGSQK</sequence>
<dbReference type="AlphaFoldDB" id="W7TC79"/>
<dbReference type="OrthoDB" id="4983at2759"/>
<proteinExistence type="inferred from homology"/>
<dbReference type="Pfam" id="PF01722">
    <property type="entry name" value="BolA"/>
    <property type="match status" value="1"/>
</dbReference>
<name>W7TC79_9STRA</name>
<accession>W7TC79</accession>
<dbReference type="PANTHER" id="PTHR46229">
    <property type="entry name" value="BOLA TRANSCRIPTION REGULATOR"/>
    <property type="match status" value="1"/>
</dbReference>
<dbReference type="InterPro" id="IPR002634">
    <property type="entry name" value="BolA"/>
</dbReference>
<comment type="similarity">
    <text evidence="1 2">Belongs to the BolA/IbaG family.</text>
</comment>
<dbReference type="Proteomes" id="UP000019335">
    <property type="component" value="Chromosome 13"/>
</dbReference>
<dbReference type="InterPro" id="IPR050961">
    <property type="entry name" value="BolA/IbaG_stress_morph_reg"/>
</dbReference>
<comment type="caution">
    <text evidence="3">The sequence shown here is derived from an EMBL/GenBank/DDBJ whole genome shotgun (WGS) entry which is preliminary data.</text>
</comment>
<evidence type="ECO:0000313" key="4">
    <source>
        <dbReference type="Proteomes" id="UP000019335"/>
    </source>
</evidence>
<dbReference type="GO" id="GO:1990229">
    <property type="term" value="C:iron-sulfur cluster assembly complex"/>
    <property type="evidence" value="ECO:0007669"/>
    <property type="project" value="UniProtKB-ARBA"/>
</dbReference>
<keyword evidence="4" id="KW-1185">Reference proteome</keyword>
<evidence type="ECO:0000256" key="1">
    <source>
        <dbReference type="ARBA" id="ARBA00005578"/>
    </source>
</evidence>
<organism evidence="3 4">
    <name type="scientific">Nannochloropsis gaditana</name>
    <dbReference type="NCBI Taxonomy" id="72520"/>
    <lineage>
        <taxon>Eukaryota</taxon>
        <taxon>Sar</taxon>
        <taxon>Stramenopiles</taxon>
        <taxon>Ochrophyta</taxon>
        <taxon>Eustigmatophyceae</taxon>
        <taxon>Eustigmatales</taxon>
        <taxon>Monodopsidaceae</taxon>
        <taxon>Nannochloropsis</taxon>
    </lineage>
</organism>
<gene>
    <name evidence="3" type="ORF">Naga_100171g3</name>
</gene>
<dbReference type="EMBL" id="AZIL01001180">
    <property type="protein sequence ID" value="EWM24605.1"/>
    <property type="molecule type" value="Genomic_DNA"/>
</dbReference>
<protein>
    <submittedName>
        <fullName evidence="3">BolA-like family protein</fullName>
    </submittedName>
</protein>
<evidence type="ECO:0000256" key="2">
    <source>
        <dbReference type="RuleBase" id="RU003860"/>
    </source>
</evidence>
<dbReference type="FunFam" id="3.30.300.90:FF:000001">
    <property type="entry name" value="Transcriptional regulator BolA"/>
    <property type="match status" value="1"/>
</dbReference>